<evidence type="ECO:0000313" key="4">
    <source>
        <dbReference type="Proteomes" id="UP000193411"/>
    </source>
</evidence>
<dbReference type="GO" id="GO:0005634">
    <property type="term" value="C:nucleus"/>
    <property type="evidence" value="ECO:0007669"/>
    <property type="project" value="TreeGrafter"/>
</dbReference>
<feature type="compositionally biased region" description="Basic and acidic residues" evidence="2">
    <location>
        <begin position="127"/>
        <end position="138"/>
    </location>
</feature>
<dbReference type="Gene3D" id="1.20.58.1070">
    <property type="match status" value="1"/>
</dbReference>
<dbReference type="AlphaFoldDB" id="A0A1Y2HE66"/>
<dbReference type="GO" id="GO:0000387">
    <property type="term" value="P:spliceosomal snRNP assembly"/>
    <property type="evidence" value="ECO:0007669"/>
    <property type="project" value="InterPro"/>
</dbReference>
<protein>
    <submittedName>
        <fullName evidence="3">Uncharacterized protein</fullName>
    </submittedName>
</protein>
<proteinExistence type="inferred from homology"/>
<feature type="region of interest" description="Disordered" evidence="2">
    <location>
        <begin position="354"/>
        <end position="373"/>
    </location>
</feature>
<dbReference type="Pfam" id="PF04938">
    <property type="entry name" value="SIP1"/>
    <property type="match status" value="1"/>
</dbReference>
<feature type="compositionally biased region" description="Acidic residues" evidence="2">
    <location>
        <begin position="356"/>
        <end position="372"/>
    </location>
</feature>
<dbReference type="InterPro" id="IPR035426">
    <property type="entry name" value="Gemin2/Brr1"/>
</dbReference>
<comment type="similarity">
    <text evidence="1">Belongs to the gemin-2 family.</text>
</comment>
<comment type="caution">
    <text evidence="3">The sequence shown here is derived from an EMBL/GenBank/DDBJ whole genome shotgun (WGS) entry which is preliminary data.</text>
</comment>
<feature type="compositionally biased region" description="Low complexity" evidence="2">
    <location>
        <begin position="100"/>
        <end position="109"/>
    </location>
</feature>
<evidence type="ECO:0000256" key="1">
    <source>
        <dbReference type="ARBA" id="ARBA00025758"/>
    </source>
</evidence>
<feature type="region of interest" description="Disordered" evidence="2">
    <location>
        <begin position="1"/>
        <end position="63"/>
    </location>
</feature>
<name>A0A1Y2HE66_9FUNG</name>
<sequence length="407" mass="44221">MNPDTLDVTAASLPPAVGNEDDDEVENGDIPSPPQLARAPTSAYHHVHDSDVGSDSDLEPEAPRYGALPVARFPIGDPNLPPVSGEEFLRRVRAEARSLPSVVASSPSAQVINTRPDQGDLDLDTGSDDHADFNDPRPLKRRRTVTTSSPASAPPDSISFPFPTPTTPVVRSWAQAILYDFERLQSRLVARRQSLIPVGPAGVPMSINIQQAARNLLPEEVEQQVPTNLSEEAWRAFLYPSTIAADATVGSANDHASSSCDPTTSQGREAICRPIFLLSLTQRALLTLIQYHTTWIDDMVPRSLLIDMARVAYALLVGVDGDVLSMQGAGDVRELGKQCARVMLHVETAMDQSAQELDEDGEEGAVGDDEQQEREWNEGKKACLALRIVLVVVSQKFGQMDLCEFVD</sequence>
<evidence type="ECO:0000256" key="2">
    <source>
        <dbReference type="SAM" id="MobiDB-lite"/>
    </source>
</evidence>
<feature type="compositionally biased region" description="Low complexity" evidence="2">
    <location>
        <begin position="148"/>
        <end position="160"/>
    </location>
</feature>
<dbReference type="PANTHER" id="PTHR12794:SF0">
    <property type="entry name" value="GEM-ASSOCIATED PROTEIN 2"/>
    <property type="match status" value="1"/>
</dbReference>
<accession>A0A1Y2HE66</accession>
<feature type="region of interest" description="Disordered" evidence="2">
    <location>
        <begin position="99"/>
        <end position="160"/>
    </location>
</feature>
<dbReference type="PANTHER" id="PTHR12794">
    <property type="entry name" value="GEMIN2"/>
    <property type="match status" value="1"/>
</dbReference>
<reference evidence="3 4" key="1">
    <citation type="submission" date="2016-07" db="EMBL/GenBank/DDBJ databases">
        <title>Pervasive Adenine N6-methylation of Active Genes in Fungi.</title>
        <authorList>
            <consortium name="DOE Joint Genome Institute"/>
            <person name="Mondo S.J."/>
            <person name="Dannebaum R.O."/>
            <person name="Kuo R.C."/>
            <person name="Labutti K."/>
            <person name="Haridas S."/>
            <person name="Kuo A."/>
            <person name="Salamov A."/>
            <person name="Ahrendt S.R."/>
            <person name="Lipzen A."/>
            <person name="Sullivan W."/>
            <person name="Andreopoulos W.B."/>
            <person name="Clum A."/>
            <person name="Lindquist E."/>
            <person name="Daum C."/>
            <person name="Ramamoorthy G.K."/>
            <person name="Gryganskyi A."/>
            <person name="Culley D."/>
            <person name="Magnuson J.K."/>
            <person name="James T.Y."/>
            <person name="O'Malley M.A."/>
            <person name="Stajich J.E."/>
            <person name="Spatafora J.W."/>
            <person name="Visel A."/>
            <person name="Grigoriev I.V."/>
        </authorList>
    </citation>
    <scope>NUCLEOTIDE SEQUENCE [LARGE SCALE GENOMIC DNA]</scope>
    <source>
        <strain evidence="3 4">PL171</strain>
    </source>
</reference>
<evidence type="ECO:0000313" key="3">
    <source>
        <dbReference type="EMBL" id="ORZ32845.1"/>
    </source>
</evidence>
<gene>
    <name evidence="3" type="ORF">BCR44DRAFT_38222</name>
</gene>
<dbReference type="OrthoDB" id="428895at2759"/>
<keyword evidence="4" id="KW-1185">Reference proteome</keyword>
<dbReference type="Proteomes" id="UP000193411">
    <property type="component" value="Unassembled WGS sequence"/>
</dbReference>
<dbReference type="EMBL" id="MCFL01000041">
    <property type="protein sequence ID" value="ORZ32845.1"/>
    <property type="molecule type" value="Genomic_DNA"/>
</dbReference>
<dbReference type="GO" id="GO:0032797">
    <property type="term" value="C:SMN complex"/>
    <property type="evidence" value="ECO:0007669"/>
    <property type="project" value="TreeGrafter"/>
</dbReference>
<organism evidence="3 4">
    <name type="scientific">Catenaria anguillulae PL171</name>
    <dbReference type="NCBI Taxonomy" id="765915"/>
    <lineage>
        <taxon>Eukaryota</taxon>
        <taxon>Fungi</taxon>
        <taxon>Fungi incertae sedis</taxon>
        <taxon>Blastocladiomycota</taxon>
        <taxon>Blastocladiomycetes</taxon>
        <taxon>Blastocladiales</taxon>
        <taxon>Catenariaceae</taxon>
        <taxon>Catenaria</taxon>
    </lineage>
</organism>